<dbReference type="Proteomes" id="UP000063434">
    <property type="component" value="Unassembled WGS sequence"/>
</dbReference>
<feature type="signal peptide" evidence="1">
    <location>
        <begin position="1"/>
        <end position="44"/>
    </location>
</feature>
<keyword evidence="1" id="KW-0732">Signal</keyword>
<accession>A0A125QDH7</accession>
<evidence type="ECO:0000313" key="2">
    <source>
        <dbReference type="EMBL" id="KWV71937.1"/>
    </source>
</evidence>
<reference evidence="2 3" key="1">
    <citation type="submission" date="2015-05" db="EMBL/GenBank/DDBJ databases">
        <title>A genomic and transcriptomic approach to investigate the blue pigment phenotype in Pseudomonas fluorescens.</title>
        <authorList>
            <person name="Andreani N.A."/>
            <person name="Cardazzo B."/>
        </authorList>
    </citation>
    <scope>NUCLEOTIDE SEQUENCE [LARGE SCALE GENOMIC DNA]</scope>
    <source>
        <strain evidence="2 3">Ps_40</strain>
    </source>
</reference>
<evidence type="ECO:0000313" key="3">
    <source>
        <dbReference type="Proteomes" id="UP000063434"/>
    </source>
</evidence>
<name>A0A125QDH7_PSEFL</name>
<sequence>MNFSPRTTCVRSNELISMNKPCNTPWRAAVLAASLCLFTPLGLAATQDITAEFRPDPSNPMMNKFTNTTPQSGVCPGHMPARCEALGIFSIRTWDINFVASGPIEANHANPRQGLTFKVPSDWRSFEVVSSQGDRKTVEMRISGLGSRFNTTNPPSVYAWSPLPANWTHPPPPCQYTGMWAAGDTLRLWFWLVPEGAGACNLATPFNVPASSFSMLEYTYELRTPNPLEMEAGQYRGSISYGVGPHKDFDFGDLYLPNDDVLTFNFDLRVEHILKVDLPPGGNRVELLPEGGWQAWLNRGRQPSRLFRDQTLVIYASGRFNMQLECSLVIGNTCGLRNSAGDEVPLQVGVTLPYGLQDQYGQAVNKRPLRLDGTGTELFQPAHYVNKRPASLHFAVERDDVKEMLKHPGSTYNGVVTVIWDSEV</sequence>
<proteinExistence type="predicted"/>
<protein>
    <submittedName>
        <fullName evidence="2">Uncharacterized protein</fullName>
    </submittedName>
</protein>
<dbReference type="EMBL" id="LCYC01000058">
    <property type="protein sequence ID" value="KWV71937.1"/>
    <property type="molecule type" value="Genomic_DNA"/>
</dbReference>
<comment type="caution">
    <text evidence="2">The sequence shown here is derived from an EMBL/GenBank/DDBJ whole genome shotgun (WGS) entry which is preliminary data.</text>
</comment>
<gene>
    <name evidence="2" type="ORF">PFL603g_04478</name>
</gene>
<dbReference type="AlphaFoldDB" id="A0A125QDH7"/>
<evidence type="ECO:0000256" key="1">
    <source>
        <dbReference type="SAM" id="SignalP"/>
    </source>
</evidence>
<feature type="chain" id="PRO_5007179098" evidence="1">
    <location>
        <begin position="45"/>
        <end position="424"/>
    </location>
</feature>
<organism evidence="2 3">
    <name type="scientific">Pseudomonas fluorescens</name>
    <dbReference type="NCBI Taxonomy" id="294"/>
    <lineage>
        <taxon>Bacteria</taxon>
        <taxon>Pseudomonadati</taxon>
        <taxon>Pseudomonadota</taxon>
        <taxon>Gammaproteobacteria</taxon>
        <taxon>Pseudomonadales</taxon>
        <taxon>Pseudomonadaceae</taxon>
        <taxon>Pseudomonas</taxon>
    </lineage>
</organism>
<dbReference type="PATRIC" id="fig|294.195.peg.4783"/>